<dbReference type="GO" id="GO:0000976">
    <property type="term" value="F:transcription cis-regulatory region binding"/>
    <property type="evidence" value="ECO:0007669"/>
    <property type="project" value="TreeGrafter"/>
</dbReference>
<dbReference type="GO" id="GO:0005829">
    <property type="term" value="C:cytosol"/>
    <property type="evidence" value="ECO:0007669"/>
    <property type="project" value="TreeGrafter"/>
</dbReference>
<evidence type="ECO:0000313" key="6">
    <source>
        <dbReference type="Proteomes" id="UP000281112"/>
    </source>
</evidence>
<evidence type="ECO:0000256" key="2">
    <source>
        <dbReference type="ARBA" id="ARBA00023125"/>
    </source>
</evidence>
<dbReference type="PANTHER" id="PTHR47894:SF4">
    <property type="entry name" value="HTH-TYPE TRANSCRIPTIONAL REGULATOR GADX"/>
    <property type="match status" value="1"/>
</dbReference>
<evidence type="ECO:0000256" key="3">
    <source>
        <dbReference type="ARBA" id="ARBA00023163"/>
    </source>
</evidence>
<dbReference type="Proteomes" id="UP000281112">
    <property type="component" value="Unassembled WGS sequence"/>
</dbReference>
<dbReference type="GO" id="GO:0003700">
    <property type="term" value="F:DNA-binding transcription factor activity"/>
    <property type="evidence" value="ECO:0007669"/>
    <property type="project" value="InterPro"/>
</dbReference>
<protein>
    <submittedName>
        <fullName evidence="5">AraC family transcriptional regulator</fullName>
    </submittedName>
</protein>
<dbReference type="Gene3D" id="1.10.10.60">
    <property type="entry name" value="Homeodomain-like"/>
    <property type="match status" value="1"/>
</dbReference>
<evidence type="ECO:0000256" key="1">
    <source>
        <dbReference type="ARBA" id="ARBA00023015"/>
    </source>
</evidence>
<keyword evidence="2" id="KW-0238">DNA-binding</keyword>
<dbReference type="InterPro" id="IPR009057">
    <property type="entry name" value="Homeodomain-like_sf"/>
</dbReference>
<reference evidence="5 6" key="1">
    <citation type="submission" date="2018-11" db="EMBL/GenBank/DDBJ databases">
        <title>Vibrio LJC006 sp. nov., isolated from seawater during the bloom of the enteromorpha.</title>
        <authorList>
            <person name="Liang J."/>
        </authorList>
    </citation>
    <scope>NUCLEOTIDE SEQUENCE [LARGE SCALE GENOMIC DNA]</scope>
    <source>
        <strain evidence="5 6">LJC006</strain>
    </source>
</reference>
<sequence>MKSLIKFNYISGSRPHKLTNVAILSPCIIWVRAGYKRLLSDQDIDNVDTQNLLFIRSGERLTFENQPSDIPFRSCQISFHHSPDQSLLALSIDNDIQHSRIVPLSHNLLSMLEIIKNMSEIELSETVQRCWLDGFYHYLAEHGLLHKLFSYTYLSLTEKLSEHFAQSPADDFSIEKDSQQLGMSRSTLIRHLRQENTSYREVLLNVRMNHAIGLLQAGNRDTNVIALECGYLSEQRFLQRFRERFGLSAKEYMATI</sequence>
<dbReference type="EMBL" id="RJVQ01000002">
    <property type="protein sequence ID" value="RQW64081.1"/>
    <property type="molecule type" value="Genomic_DNA"/>
</dbReference>
<dbReference type="RefSeq" id="WP_124936201.1">
    <property type="nucleotide sequence ID" value="NZ_RJVQ01000002.1"/>
</dbReference>
<keyword evidence="1" id="KW-0805">Transcription regulation</keyword>
<proteinExistence type="predicted"/>
<dbReference type="SUPFAM" id="SSF46689">
    <property type="entry name" value="Homeodomain-like"/>
    <property type="match status" value="1"/>
</dbReference>
<dbReference type="Pfam" id="PF12833">
    <property type="entry name" value="HTH_18"/>
    <property type="match status" value="1"/>
</dbReference>
<organism evidence="5 6">
    <name type="scientific">Vibrio viridaestus</name>
    <dbReference type="NCBI Taxonomy" id="2487322"/>
    <lineage>
        <taxon>Bacteria</taxon>
        <taxon>Pseudomonadati</taxon>
        <taxon>Pseudomonadota</taxon>
        <taxon>Gammaproteobacteria</taxon>
        <taxon>Vibrionales</taxon>
        <taxon>Vibrionaceae</taxon>
        <taxon>Vibrio</taxon>
    </lineage>
</organism>
<dbReference type="PROSITE" id="PS01124">
    <property type="entry name" value="HTH_ARAC_FAMILY_2"/>
    <property type="match status" value="1"/>
</dbReference>
<keyword evidence="3" id="KW-0804">Transcription</keyword>
<dbReference type="AlphaFoldDB" id="A0A3N9TIP8"/>
<keyword evidence="6" id="KW-1185">Reference proteome</keyword>
<feature type="domain" description="HTH araC/xylS-type" evidence="4">
    <location>
        <begin position="154"/>
        <end position="255"/>
    </location>
</feature>
<comment type="caution">
    <text evidence="5">The sequence shown here is derived from an EMBL/GenBank/DDBJ whole genome shotgun (WGS) entry which is preliminary data.</text>
</comment>
<accession>A0A3N9TIP8</accession>
<dbReference type="SMART" id="SM00342">
    <property type="entry name" value="HTH_ARAC"/>
    <property type="match status" value="1"/>
</dbReference>
<dbReference type="PANTHER" id="PTHR47894">
    <property type="entry name" value="HTH-TYPE TRANSCRIPTIONAL REGULATOR GADX"/>
    <property type="match status" value="1"/>
</dbReference>
<dbReference type="OrthoDB" id="9783876at2"/>
<dbReference type="InterPro" id="IPR018060">
    <property type="entry name" value="HTH_AraC"/>
</dbReference>
<evidence type="ECO:0000259" key="4">
    <source>
        <dbReference type="PROSITE" id="PS01124"/>
    </source>
</evidence>
<gene>
    <name evidence="5" type="ORF">EES38_05695</name>
</gene>
<name>A0A3N9TIP8_9VIBR</name>
<evidence type="ECO:0000313" key="5">
    <source>
        <dbReference type="EMBL" id="RQW64081.1"/>
    </source>
</evidence>